<dbReference type="EMBL" id="FNIN01000005">
    <property type="protein sequence ID" value="SDN71494.1"/>
    <property type="molecule type" value="Genomic_DNA"/>
</dbReference>
<proteinExistence type="predicted"/>
<dbReference type="AlphaFoldDB" id="A0A1H0DMW2"/>
<dbReference type="InterPro" id="IPR014729">
    <property type="entry name" value="Rossmann-like_a/b/a_fold"/>
</dbReference>
<gene>
    <name evidence="2" type="ORF">SAMN04488516_10584</name>
</gene>
<dbReference type="Proteomes" id="UP000199602">
    <property type="component" value="Unassembled WGS sequence"/>
</dbReference>
<organism evidence="2 3">
    <name type="scientific">Desulfonauticus submarinus</name>
    <dbReference type="NCBI Taxonomy" id="206665"/>
    <lineage>
        <taxon>Bacteria</taxon>
        <taxon>Pseudomonadati</taxon>
        <taxon>Thermodesulfobacteriota</taxon>
        <taxon>Desulfovibrionia</taxon>
        <taxon>Desulfovibrionales</taxon>
        <taxon>Desulfonauticaceae</taxon>
        <taxon>Desulfonauticus</taxon>
    </lineage>
</organism>
<dbReference type="RefSeq" id="WP_092065146.1">
    <property type="nucleotide sequence ID" value="NZ_FNIN01000005.1"/>
</dbReference>
<dbReference type="Pfam" id="PF01507">
    <property type="entry name" value="PAPS_reduct"/>
    <property type="match status" value="1"/>
</dbReference>
<dbReference type="SUPFAM" id="SSF52402">
    <property type="entry name" value="Adenine nucleotide alpha hydrolases-like"/>
    <property type="match status" value="1"/>
</dbReference>
<reference evidence="2 3" key="1">
    <citation type="submission" date="2016-10" db="EMBL/GenBank/DDBJ databases">
        <authorList>
            <person name="de Groot N.N."/>
        </authorList>
    </citation>
    <scope>NUCLEOTIDE SEQUENCE [LARGE SCALE GENOMIC DNA]</scope>
    <source>
        <strain evidence="2 3">DSM 15269</strain>
    </source>
</reference>
<dbReference type="OrthoDB" id="9772604at2"/>
<sequence>MLNGLEAKIIFTEQCFEEAYKKYKNIFVAWTGGKDSTVALFLWKRFLEQKNPNEKVKALNIDTGLKFPEIIEFRDKWAKEWNIDLLIVRPKVNLLHYDIAKDKVKCCRDLKILPLQEAIKEKQIEVLITGIRGDEHPDREKRQCFEKRNSPSYMQLNPLLEWKEIDIWTFTYKEKLPYCSLYDKGYRSLGCMPCTSLTFDSEERSGRDKEKESKLSILTSLGYF</sequence>
<dbReference type="PANTHER" id="PTHR43196">
    <property type="entry name" value="SULFATE ADENYLYLTRANSFERASE SUBUNIT 2"/>
    <property type="match status" value="1"/>
</dbReference>
<dbReference type="Gene3D" id="3.40.50.620">
    <property type="entry name" value="HUPs"/>
    <property type="match status" value="1"/>
</dbReference>
<name>A0A1H0DMW2_9BACT</name>
<dbReference type="InterPro" id="IPR002500">
    <property type="entry name" value="PAPS_reduct_dom"/>
</dbReference>
<protein>
    <submittedName>
        <fullName evidence="2">Phosphoadenylylsulfate reductase (Thioredoxin)</fullName>
    </submittedName>
</protein>
<evidence type="ECO:0000313" key="3">
    <source>
        <dbReference type="Proteomes" id="UP000199602"/>
    </source>
</evidence>
<accession>A0A1H0DMW2</accession>
<dbReference type="STRING" id="206665.SAMN04488516_10584"/>
<evidence type="ECO:0000259" key="1">
    <source>
        <dbReference type="Pfam" id="PF01507"/>
    </source>
</evidence>
<feature type="domain" description="Phosphoadenosine phosphosulphate reductase" evidence="1">
    <location>
        <begin position="25"/>
        <end position="196"/>
    </location>
</feature>
<evidence type="ECO:0000313" key="2">
    <source>
        <dbReference type="EMBL" id="SDN71494.1"/>
    </source>
</evidence>
<dbReference type="GO" id="GO:0003824">
    <property type="term" value="F:catalytic activity"/>
    <property type="evidence" value="ECO:0007669"/>
    <property type="project" value="InterPro"/>
</dbReference>
<dbReference type="PANTHER" id="PTHR43196:SF1">
    <property type="entry name" value="SULFATE ADENYLYLTRANSFERASE SUBUNIT 2"/>
    <property type="match status" value="1"/>
</dbReference>
<dbReference type="InterPro" id="IPR050128">
    <property type="entry name" value="Sulfate_adenylyltrnsfr_sub2"/>
</dbReference>
<keyword evidence="3" id="KW-1185">Reference proteome</keyword>